<dbReference type="EMBL" id="UINC01160085">
    <property type="protein sequence ID" value="SVD58529.1"/>
    <property type="molecule type" value="Genomic_DNA"/>
</dbReference>
<evidence type="ECO:0000313" key="1">
    <source>
        <dbReference type="EMBL" id="SVD58529.1"/>
    </source>
</evidence>
<proteinExistence type="predicted"/>
<reference evidence="1" key="1">
    <citation type="submission" date="2018-05" db="EMBL/GenBank/DDBJ databases">
        <authorList>
            <person name="Lanie J.A."/>
            <person name="Ng W.-L."/>
            <person name="Kazmierczak K.M."/>
            <person name="Andrzejewski T.M."/>
            <person name="Davidsen T.M."/>
            <person name="Wayne K.J."/>
            <person name="Tettelin H."/>
            <person name="Glass J.I."/>
            <person name="Rusch D."/>
            <person name="Podicherti R."/>
            <person name="Tsui H.-C.T."/>
            <person name="Winkler M.E."/>
        </authorList>
    </citation>
    <scope>NUCLEOTIDE SEQUENCE</scope>
</reference>
<name>A0A382WIS4_9ZZZZ</name>
<dbReference type="Gene3D" id="3.30.930.10">
    <property type="entry name" value="Bira Bifunctional Protein, Domain 2"/>
    <property type="match status" value="1"/>
</dbReference>
<dbReference type="SUPFAM" id="SSF55681">
    <property type="entry name" value="Class II aaRS and biotin synthetases"/>
    <property type="match status" value="1"/>
</dbReference>
<dbReference type="AlphaFoldDB" id="A0A382WIS4"/>
<accession>A0A382WIS4</accession>
<protein>
    <recommendedName>
        <fullName evidence="2">Glycine--tRNA ligase</fullName>
    </recommendedName>
</protein>
<organism evidence="1">
    <name type="scientific">marine metagenome</name>
    <dbReference type="NCBI Taxonomy" id="408172"/>
    <lineage>
        <taxon>unclassified sequences</taxon>
        <taxon>metagenomes</taxon>
        <taxon>ecological metagenomes</taxon>
    </lineage>
</organism>
<sequence length="47" mass="5399">MKYDDVMKLALERGFYFPSCEVYADAQAGFWEYGPAGVSLKNKFLEL</sequence>
<evidence type="ECO:0008006" key="2">
    <source>
        <dbReference type="Google" id="ProtNLM"/>
    </source>
</evidence>
<dbReference type="InterPro" id="IPR045864">
    <property type="entry name" value="aa-tRNA-synth_II/BPL/LPL"/>
</dbReference>
<gene>
    <name evidence="1" type="ORF">METZ01_LOCUS411383</name>
</gene>
<feature type="non-terminal residue" evidence="1">
    <location>
        <position position="47"/>
    </location>
</feature>